<dbReference type="PANTHER" id="PTHR23303">
    <property type="entry name" value="CARBOXYPEPTIDASE REGULATORY REGION-CONTAINING"/>
    <property type="match status" value="1"/>
</dbReference>
<keyword evidence="3" id="KW-0732">Signal</keyword>
<dbReference type="EMBL" id="JAZIBG010000028">
    <property type="protein sequence ID" value="MEF7614901.1"/>
    <property type="molecule type" value="Genomic_DNA"/>
</dbReference>
<dbReference type="InterPro" id="IPR013783">
    <property type="entry name" value="Ig-like_fold"/>
</dbReference>
<dbReference type="InterPro" id="IPR051417">
    <property type="entry name" value="SDr/BOS_complex"/>
</dbReference>
<sequence>MASPTFNNVVRVCEDTDGEFDIPALLQEVGYTPGTGSRIVEAHVRDASGNYVPAPTTLFSLVDGDTVRITASNMPDWFGSFDTLMLVINDGQNTVNLELQVIVEPVNDAPEGADKSIALTDGLDYVLTEGDFGFEDPVERNGFESVVISSLPAAGWLLLNGSPVAAGTEVAVGDIRSGALVFRPWSQSAGSVAFGFQVRDDGGTEGCNAVDLDATPNYITFEVPTASLGDRVWYDTNGDGRQGTGEAGAAGVRVDLLGAGADGSFGTGDDVTATTTTDAGGYYRFDGLAAGQYQVTFGGKAGYDFTTQNIGTDDAHDSDANGVTGASQVVTLAAGQSNMTVDAGLVKGSACLGDRVWYDSNGNGRQDSGEAGVSGVTVTLKGAGRDGVFGTDDDVGATTTTNSGGYYSFNGLAAGQYQVIFGARNGYAFTQRDAGSNDSLDSDADANGASQVVTLSAGQSNMTIDAGLLCKPAVPCAKIVGCDTLYEGSYGAYRVQLDFAVKTDTTFWVSASDGSAGRTTTWAGNQQIAAGGYCTGYDRYGRFTYYDNQYYDANGRLQKATGPADQRWDYALYDTADNIVGASGGFYVTVKAGQTSSGNFWVDAWQEQVHVDRRVMSSGYKEAAWENFSLTLSTYSKDVSVCEPAKKVSIGDTSCYQLYSPIVLDLDGNGIQTTALIDSRGSFDLLGTGRAVQSGWISAGDAFLAVDANGNGCIDGIGELFGGDKGEGFAKLATYGSNHDGVLDANDADFAKLLVWQDGNGNHATDAGELRTLAEAGIASLDTAYTDQAVNQLGNVLGEASSATRTDGSSIDMVDVYFNLALEGDDAAPLPTLQALLGSDDTLLDQAFGAAPDVAGAPLEAVSAAAETEALRALAAAMKHADAGLSAVC</sequence>
<dbReference type="Proteomes" id="UP001336250">
    <property type="component" value="Unassembled WGS sequence"/>
</dbReference>
<dbReference type="Gene3D" id="2.60.40.10">
    <property type="entry name" value="Immunoglobulins"/>
    <property type="match status" value="2"/>
</dbReference>
<dbReference type="PANTHER" id="PTHR23303:SF15">
    <property type="entry name" value="COLOSSIN-A"/>
    <property type="match status" value="1"/>
</dbReference>
<organism evidence="5 6">
    <name type="scientific">Aquincola agrisoli</name>
    <dbReference type="NCBI Taxonomy" id="3119538"/>
    <lineage>
        <taxon>Bacteria</taxon>
        <taxon>Pseudomonadati</taxon>
        <taxon>Pseudomonadota</taxon>
        <taxon>Betaproteobacteria</taxon>
        <taxon>Burkholderiales</taxon>
        <taxon>Sphaerotilaceae</taxon>
        <taxon>Aquincola</taxon>
    </lineage>
</organism>
<proteinExistence type="predicted"/>
<evidence type="ECO:0000256" key="2">
    <source>
        <dbReference type="ARBA" id="ARBA00022525"/>
    </source>
</evidence>
<protein>
    <submittedName>
        <fullName evidence="5">SdrD B-like domain-containing protein</fullName>
    </submittedName>
</protein>
<dbReference type="AlphaFoldDB" id="A0AAW9QBY1"/>
<feature type="domain" description="SD-repeat containing protein B" evidence="4">
    <location>
        <begin position="226"/>
        <end position="345"/>
    </location>
</feature>
<keyword evidence="2" id="KW-0964">Secreted</keyword>
<dbReference type="SUPFAM" id="SSF117074">
    <property type="entry name" value="Hypothetical protein PA1324"/>
    <property type="match status" value="2"/>
</dbReference>
<feature type="domain" description="SD-repeat containing protein B" evidence="4">
    <location>
        <begin position="351"/>
        <end position="468"/>
    </location>
</feature>
<dbReference type="RefSeq" id="WP_332289986.1">
    <property type="nucleotide sequence ID" value="NZ_JAZIBG010000028.1"/>
</dbReference>
<comment type="caution">
    <text evidence="5">The sequence shown here is derived from an EMBL/GenBank/DDBJ whole genome shotgun (WGS) entry which is preliminary data.</text>
</comment>
<dbReference type="InterPro" id="IPR033764">
    <property type="entry name" value="Sdr_B"/>
</dbReference>
<evidence type="ECO:0000313" key="5">
    <source>
        <dbReference type="EMBL" id="MEF7614901.1"/>
    </source>
</evidence>
<dbReference type="Pfam" id="PF17210">
    <property type="entry name" value="SdrD_B"/>
    <property type="match status" value="2"/>
</dbReference>
<comment type="subcellular location">
    <subcellularLocation>
        <location evidence="1">Secreted</location>
    </subcellularLocation>
</comment>
<evidence type="ECO:0000256" key="1">
    <source>
        <dbReference type="ARBA" id="ARBA00004613"/>
    </source>
</evidence>
<name>A0AAW9QBY1_9BURK</name>
<evidence type="ECO:0000259" key="4">
    <source>
        <dbReference type="Pfam" id="PF17210"/>
    </source>
</evidence>
<keyword evidence="6" id="KW-1185">Reference proteome</keyword>
<evidence type="ECO:0000256" key="3">
    <source>
        <dbReference type="ARBA" id="ARBA00022729"/>
    </source>
</evidence>
<dbReference type="GO" id="GO:0005576">
    <property type="term" value="C:extracellular region"/>
    <property type="evidence" value="ECO:0007669"/>
    <property type="project" value="UniProtKB-SubCell"/>
</dbReference>
<evidence type="ECO:0000313" key="6">
    <source>
        <dbReference type="Proteomes" id="UP001336250"/>
    </source>
</evidence>
<gene>
    <name evidence="5" type="ORF">V4F39_13340</name>
</gene>
<accession>A0AAW9QBY1</accession>
<reference evidence="5 6" key="1">
    <citation type="submission" date="2024-02" db="EMBL/GenBank/DDBJ databases">
        <title>Genome sequence of Aquincola sp. MAHUQ-54.</title>
        <authorList>
            <person name="Huq M.A."/>
        </authorList>
    </citation>
    <scope>NUCLEOTIDE SEQUENCE [LARGE SCALE GENOMIC DNA]</scope>
    <source>
        <strain evidence="5 6">MAHUQ-54</strain>
    </source>
</reference>